<dbReference type="GO" id="GO:0006633">
    <property type="term" value="P:fatty acid biosynthetic process"/>
    <property type="evidence" value="ECO:0007669"/>
    <property type="project" value="TreeGrafter"/>
</dbReference>
<evidence type="ECO:0000313" key="6">
    <source>
        <dbReference type="EMBL" id="MXY34740.1"/>
    </source>
</evidence>
<dbReference type="InterPro" id="IPR014043">
    <property type="entry name" value="Acyl_transferase_dom"/>
</dbReference>
<evidence type="ECO:0000256" key="3">
    <source>
        <dbReference type="PROSITE-ProRule" id="PRU01363"/>
    </source>
</evidence>
<dbReference type="InterPro" id="IPR036291">
    <property type="entry name" value="NAD(P)-bd_dom_sf"/>
</dbReference>
<protein>
    <submittedName>
        <fullName evidence="6">Acyltransferase domain-containing protein</fullName>
    </submittedName>
</protein>
<dbReference type="SUPFAM" id="SSF52151">
    <property type="entry name" value="FabD/lysophospholipase-like"/>
    <property type="match status" value="1"/>
</dbReference>
<dbReference type="InterPro" id="IPR020807">
    <property type="entry name" value="PKS_DH"/>
</dbReference>
<feature type="active site" description="Proton acceptor; for dehydratase activity" evidence="3">
    <location>
        <position position="923"/>
    </location>
</feature>
<dbReference type="Pfam" id="PF16197">
    <property type="entry name" value="KAsynt_C_assoc"/>
    <property type="match status" value="1"/>
</dbReference>
<dbReference type="InterPro" id="IPR016035">
    <property type="entry name" value="Acyl_Trfase/lysoPLipase"/>
</dbReference>
<dbReference type="GO" id="GO:0004312">
    <property type="term" value="F:fatty acid synthase activity"/>
    <property type="evidence" value="ECO:0007669"/>
    <property type="project" value="TreeGrafter"/>
</dbReference>
<dbReference type="Pfam" id="PF14765">
    <property type="entry name" value="PS-DH"/>
    <property type="match status" value="1"/>
</dbReference>
<keyword evidence="6" id="KW-0808">Transferase</keyword>
<dbReference type="Pfam" id="PF00698">
    <property type="entry name" value="Acyl_transf_1"/>
    <property type="match status" value="1"/>
</dbReference>
<dbReference type="InterPro" id="IPR014030">
    <property type="entry name" value="Ketoacyl_synth_N"/>
</dbReference>
<dbReference type="EMBL" id="VXRY01000479">
    <property type="protein sequence ID" value="MXY34740.1"/>
    <property type="molecule type" value="Genomic_DNA"/>
</dbReference>
<dbReference type="Gene3D" id="3.40.47.10">
    <property type="match status" value="1"/>
</dbReference>
<dbReference type="Pfam" id="PF02801">
    <property type="entry name" value="Ketoacyl-synt_C"/>
    <property type="match status" value="1"/>
</dbReference>
<evidence type="ECO:0000259" key="4">
    <source>
        <dbReference type="PROSITE" id="PS52004"/>
    </source>
</evidence>
<dbReference type="CDD" id="cd00833">
    <property type="entry name" value="PKS"/>
    <property type="match status" value="1"/>
</dbReference>
<dbReference type="Pfam" id="PF21089">
    <property type="entry name" value="PKS_DH_N"/>
    <property type="match status" value="1"/>
</dbReference>
<dbReference type="Gene3D" id="3.40.50.720">
    <property type="entry name" value="NAD(P)-binding Rossmann-like Domain"/>
    <property type="match status" value="1"/>
</dbReference>
<feature type="region of interest" description="C-terminal hotdog fold" evidence="3">
    <location>
        <begin position="1032"/>
        <end position="1197"/>
    </location>
</feature>
<dbReference type="SUPFAM" id="SSF51735">
    <property type="entry name" value="NAD(P)-binding Rossmann-fold domains"/>
    <property type="match status" value="1"/>
</dbReference>
<dbReference type="SUPFAM" id="SSF53901">
    <property type="entry name" value="Thiolase-like"/>
    <property type="match status" value="1"/>
</dbReference>
<dbReference type="PANTHER" id="PTHR43775">
    <property type="entry name" value="FATTY ACID SYNTHASE"/>
    <property type="match status" value="1"/>
</dbReference>
<dbReference type="InterPro" id="IPR049551">
    <property type="entry name" value="PKS_DH_C"/>
</dbReference>
<feature type="non-terminal residue" evidence="6">
    <location>
        <position position="1616"/>
    </location>
</feature>
<feature type="region of interest" description="N-terminal hotdog fold" evidence="3">
    <location>
        <begin position="890"/>
        <end position="1013"/>
    </location>
</feature>
<dbReference type="SUPFAM" id="SSF55048">
    <property type="entry name" value="Probable ACP-binding domain of malonyl-CoA ACP transacylase"/>
    <property type="match status" value="1"/>
</dbReference>
<dbReference type="InterPro" id="IPR016039">
    <property type="entry name" value="Thiolase-like"/>
</dbReference>
<proteinExistence type="predicted"/>
<dbReference type="InterPro" id="IPR049900">
    <property type="entry name" value="PKS_mFAS_DH"/>
</dbReference>
<dbReference type="InterPro" id="IPR042104">
    <property type="entry name" value="PKS_dehydratase_sf"/>
</dbReference>
<evidence type="ECO:0000256" key="1">
    <source>
        <dbReference type="ARBA" id="ARBA00022450"/>
    </source>
</evidence>
<evidence type="ECO:0000259" key="5">
    <source>
        <dbReference type="PROSITE" id="PS52019"/>
    </source>
</evidence>
<keyword evidence="2" id="KW-0597">Phosphoprotein</keyword>
<keyword evidence="6" id="KW-0012">Acyltransferase</keyword>
<gene>
    <name evidence="6" type="ORF">F4Y60_11770</name>
</gene>
<feature type="domain" description="PKS/mFAS DH" evidence="5">
    <location>
        <begin position="890"/>
        <end position="1197"/>
    </location>
</feature>
<name>A0A6B0Y4V1_9RHOB</name>
<evidence type="ECO:0000256" key="2">
    <source>
        <dbReference type="ARBA" id="ARBA00022553"/>
    </source>
</evidence>
<dbReference type="InterPro" id="IPR050091">
    <property type="entry name" value="PKS_NRPS_Biosynth_Enz"/>
</dbReference>
<feature type="active site" description="Proton donor; for dehydratase activity" evidence="3">
    <location>
        <position position="1100"/>
    </location>
</feature>
<dbReference type="InterPro" id="IPR049552">
    <property type="entry name" value="PKS_DH_N"/>
</dbReference>
<reference evidence="6" key="1">
    <citation type="submission" date="2019-09" db="EMBL/GenBank/DDBJ databases">
        <title>Characterisation of the sponge microbiome using genome-centric metagenomics.</title>
        <authorList>
            <person name="Engelberts J.P."/>
            <person name="Robbins S.J."/>
            <person name="De Goeij J.M."/>
            <person name="Aranda M."/>
            <person name="Bell S.C."/>
            <person name="Webster N.S."/>
        </authorList>
    </citation>
    <scope>NUCLEOTIDE SEQUENCE</scope>
    <source>
        <strain evidence="6">SB0664_bin_43</strain>
    </source>
</reference>
<dbReference type="SMART" id="SM00827">
    <property type="entry name" value="PKS_AT"/>
    <property type="match status" value="1"/>
</dbReference>
<accession>A0A6B0Y4V1</accession>
<dbReference type="InterPro" id="IPR016036">
    <property type="entry name" value="Malonyl_transacylase_ACP-bd"/>
</dbReference>
<organism evidence="6">
    <name type="scientific">Boseongicola sp. SB0664_bin_43</name>
    <dbReference type="NCBI Taxonomy" id="2604844"/>
    <lineage>
        <taxon>Bacteria</taxon>
        <taxon>Pseudomonadati</taxon>
        <taxon>Pseudomonadota</taxon>
        <taxon>Alphaproteobacteria</taxon>
        <taxon>Rhodobacterales</taxon>
        <taxon>Paracoccaceae</taxon>
        <taxon>Boseongicola</taxon>
    </lineage>
</organism>
<dbReference type="InterPro" id="IPR014031">
    <property type="entry name" value="Ketoacyl_synth_C"/>
</dbReference>
<dbReference type="PROSITE" id="PS52019">
    <property type="entry name" value="PKS_MFAS_DH"/>
    <property type="match status" value="1"/>
</dbReference>
<comment type="caution">
    <text evidence="6">The sequence shown here is derived from an EMBL/GenBank/DDBJ whole genome shotgun (WGS) entry which is preliminary data.</text>
</comment>
<keyword evidence="1" id="KW-0596">Phosphopantetheine</keyword>
<dbReference type="Gene3D" id="3.10.129.110">
    <property type="entry name" value="Polyketide synthase dehydratase"/>
    <property type="match status" value="1"/>
</dbReference>
<dbReference type="InterPro" id="IPR020841">
    <property type="entry name" value="PKS_Beta-ketoAc_synthase_dom"/>
</dbReference>
<dbReference type="InterPro" id="IPR001227">
    <property type="entry name" value="Ac_transferase_dom_sf"/>
</dbReference>
<dbReference type="Pfam" id="PF00109">
    <property type="entry name" value="ketoacyl-synt"/>
    <property type="match status" value="1"/>
</dbReference>
<dbReference type="Gene3D" id="3.40.366.10">
    <property type="entry name" value="Malonyl-Coenzyme A Acyl Carrier Protein, domain 2"/>
    <property type="match status" value="1"/>
</dbReference>
<feature type="non-terminal residue" evidence="6">
    <location>
        <position position="1"/>
    </location>
</feature>
<dbReference type="InterPro" id="IPR032821">
    <property type="entry name" value="PKS_assoc"/>
</dbReference>
<sequence length="1616" mass="178386">GGIRTDDDFWHLLSNREIVQEPITDRYGRGYQPIGGHSGPSRFASPWEGLIRDDGEKLFDRGLFGMSQNEMTLTDPQVRMLLTCAWETFEHVGWDLHGLRNSQTGIFIGAQVPAVASWRPMHGAGPFDVTTISLAMLANRISYHFNLMGPSITYCTACSASLTALHSAINALMCGDCRQAVVGSVNYLGTSRLSASFNALGVISPDGKCHSFDADANGYMRAEGAFTFAIKPLEAAERDGDQIYAVVQGTAVNAAGAADGSGGLAQGRYITAPTRHAQAELMRAACTRANRSPLDFDYIEAHATGTVVGDRIEGNAIAEAFGGLERATPLRLASVKSNVGHMEAAAFHCALLKVLMMMERRTFAPISRNFLVPNPEIDFEGCKMQVQTECEPFPDHPVTVGINSFGFGGANGHCVVREYRPAEPRIWSVPLAPEAGFMVPLSARTTDALTESARELRRTLGERAVDLYALAGNLSRRRTHFATRTAFAVRSRETLIETLDSFVEDPSPVATVTEEAPRLLMVFSGQGTQWAGCGRDLYHADPVFRRVVDAIEEQWREHSDHSLREACFFAPQERLDEVQLAQPVIFMLQCALVEWFKTWGVHPDCVVGHSSGEVAAAYASGALSLADATRLVFHRARLQQRTAGSGRMLAVGLDRPRVESLIETLPTKSRSGNGLPAGVEIACENAPASTVICGQETALQPIMEELDRRDRLFQLLPGNIAFHSSAMDPLRDDALADLSFLNEREFNAEVPFVSSVTGAKVERLDAEYWWSNIRRTVRFSAAMETVRRDLQPAVVLEVAPHGALQPMISQCLEASDPMPACIPTLMRDSDACLGALEALGALFRAGVTLDFAAQFPRPKPAAHLLPGHPRDDRAAMDIMCDDEMFVRQGQYSHGPLVGHKVPSSHMLFEARLSERDFPWMADHRVHHAAIMPAAGYIELILEAFDGDPVLIEVLEFLQPCPIPKVPVRLQTALHPVANAPDTYTFSISSRPYDVDARSELHCQGKVRRTDASHPVKVPMRLEEIDRNRFAPSIIADDTDFYERLEAVLSETFQYGPHFQTIRRVLVDASTRAYLVDIEMDEAMWTSGKAEGYVSCPPLFDGGLQIFLFNLLKWADLFAVPRRAEDVTFLKPPSGPRITCHVTKPDEDWLDVNERGQYSVRLGERSGGSIGFYDRDTGDLVAYIGKYTYFTSNPRWNDALDSKHVVSWQPKFIPDGPALAELLPHGEFGPADLIAAMQRPASGASRSCRALEIAGDREPDRTALKNCLDELNRADAQTEYWLVSDSQERTREHFESFHSNDAALRFECLDLSDPPELDRGLLRAGAAELLFLHREAQAYGPEDWAFLHRLTVAGGLALVHHEEGDIISPGAGWTTVRSGRRRTLLQAPKSFADAFEVPRLPGPRWVLGEASSLASDWVACLESPDTVHAVPAEVLVADGHHSFDEWPNAADLQAIDFFCGSDPEDPTGKLVTTRFIAFVQALVSHRIEHAASRCRLTVVTRRATHDVEDPRGSSLWGAVRSMAIEIGEEAKIDFRLVDLGDSGDLETLAWLARRDLRERELAIREQRLWVPRLLGIRERHVRVPAGTELAYRLTLDNAGQISGLEMKSCELPEPGPH</sequence>
<dbReference type="SMART" id="SM00826">
    <property type="entry name" value="PKS_DH"/>
    <property type="match status" value="1"/>
</dbReference>
<dbReference type="PANTHER" id="PTHR43775:SF37">
    <property type="entry name" value="SI:DKEY-61P9.11"/>
    <property type="match status" value="1"/>
</dbReference>
<dbReference type="SMART" id="SM00825">
    <property type="entry name" value="PKS_KS"/>
    <property type="match status" value="1"/>
</dbReference>
<dbReference type="PROSITE" id="PS52004">
    <property type="entry name" value="KS3_2"/>
    <property type="match status" value="1"/>
</dbReference>
<dbReference type="Gene3D" id="3.30.70.3290">
    <property type="match status" value="1"/>
</dbReference>
<feature type="domain" description="Ketosynthase family 3 (KS3)" evidence="4">
    <location>
        <begin position="1"/>
        <end position="418"/>
    </location>
</feature>